<comment type="caution">
    <text evidence="3">The sequence shown here is derived from an EMBL/GenBank/DDBJ whole genome shotgun (WGS) entry which is preliminary data.</text>
</comment>
<dbReference type="AlphaFoldDB" id="A0A5N1IJ39"/>
<keyword evidence="4" id="KW-1185">Reference proteome</keyword>
<feature type="domain" description="Proline dehydrogenase" evidence="2">
    <location>
        <begin position="86"/>
        <end position="385"/>
    </location>
</feature>
<dbReference type="InterPro" id="IPR002872">
    <property type="entry name" value="Proline_DH_dom"/>
</dbReference>
<evidence type="ECO:0000313" key="3">
    <source>
        <dbReference type="EMBL" id="KAA9325685.1"/>
    </source>
</evidence>
<gene>
    <name evidence="3" type="ORF">F0P94_17275</name>
</gene>
<dbReference type="Pfam" id="PF01619">
    <property type="entry name" value="Pro_dh"/>
    <property type="match status" value="1"/>
</dbReference>
<proteinExistence type="predicted"/>
<keyword evidence="1" id="KW-0560">Oxidoreductase</keyword>
<evidence type="ECO:0000259" key="2">
    <source>
        <dbReference type="Pfam" id="PF01619"/>
    </source>
</evidence>
<dbReference type="GO" id="GO:0071949">
    <property type="term" value="F:FAD binding"/>
    <property type="evidence" value="ECO:0007669"/>
    <property type="project" value="TreeGrafter"/>
</dbReference>
<dbReference type="RefSeq" id="WP_150905378.1">
    <property type="nucleotide sequence ID" value="NZ_VTWT01000011.1"/>
</dbReference>
<organism evidence="3 4">
    <name type="scientific">Adhaeribacter soli</name>
    <dbReference type="NCBI Taxonomy" id="2607655"/>
    <lineage>
        <taxon>Bacteria</taxon>
        <taxon>Pseudomonadati</taxon>
        <taxon>Bacteroidota</taxon>
        <taxon>Cytophagia</taxon>
        <taxon>Cytophagales</taxon>
        <taxon>Hymenobacteraceae</taxon>
        <taxon>Adhaeribacter</taxon>
    </lineage>
</organism>
<sequence>MQTNTLNSKSAAQPDFNNLVNAFAHKSDNELRLAYWLFKVVNIPALMKFSTTAARWSLNFGLPVKSLLKGTIYRHFCGGETVKEALHVVDKLHDFQVSTVLDYAAEAEVTEEGFEYVKNQILNNISLAKKNPGIGYISVKMTGLGNPDIFEKVTLGRKLSEAEDFSMERTFYRLHEICKRASEAGISLYIDAEESWIQKPIDDMAEKMMRMYNQQRTVVFNTLQMYRTDRLAYLKDLIHRMEDRPGLLGIKLVRGAYWEKERERAAQNGQSSPVFDTKEGTDKSFDDAILLCLRHLPKVHLCIATHNQKSTELLVNEINNSNIRFHHKVLHFSQLYGMSDNLTFALAKAGFSASKYLPYGEVKKAMPYLMRRAEENTAIAGQMSRELNLLEAEMKRRNL</sequence>
<protein>
    <submittedName>
        <fullName evidence="3">PutA protein</fullName>
    </submittedName>
</protein>
<dbReference type="GO" id="GO:0010133">
    <property type="term" value="P:L-proline catabolic process to L-glutamate"/>
    <property type="evidence" value="ECO:0007669"/>
    <property type="project" value="TreeGrafter"/>
</dbReference>
<reference evidence="3 4" key="1">
    <citation type="submission" date="2019-09" db="EMBL/GenBank/DDBJ databases">
        <title>Genome sequence of Adhaeribacter sp. M2.</title>
        <authorList>
            <person name="Srinivasan S."/>
        </authorList>
    </citation>
    <scope>NUCLEOTIDE SEQUENCE [LARGE SCALE GENOMIC DNA]</scope>
    <source>
        <strain evidence="3 4">M2</strain>
    </source>
</reference>
<dbReference type="Gene3D" id="3.20.20.220">
    <property type="match status" value="1"/>
</dbReference>
<dbReference type="SUPFAM" id="SSF51730">
    <property type="entry name" value="FAD-linked oxidoreductase"/>
    <property type="match status" value="1"/>
</dbReference>
<dbReference type="Proteomes" id="UP000326570">
    <property type="component" value="Unassembled WGS sequence"/>
</dbReference>
<dbReference type="GO" id="GO:0004657">
    <property type="term" value="F:proline dehydrogenase activity"/>
    <property type="evidence" value="ECO:0007669"/>
    <property type="project" value="InterPro"/>
</dbReference>
<evidence type="ECO:0000256" key="1">
    <source>
        <dbReference type="ARBA" id="ARBA00023002"/>
    </source>
</evidence>
<dbReference type="PANTHER" id="PTHR13914">
    <property type="entry name" value="PROLINE OXIDASE"/>
    <property type="match status" value="1"/>
</dbReference>
<evidence type="ECO:0000313" key="4">
    <source>
        <dbReference type="Proteomes" id="UP000326570"/>
    </source>
</evidence>
<dbReference type="PANTHER" id="PTHR13914:SF0">
    <property type="entry name" value="PROLINE DEHYDROGENASE 1, MITOCHONDRIAL"/>
    <property type="match status" value="1"/>
</dbReference>
<dbReference type="InterPro" id="IPR029041">
    <property type="entry name" value="FAD-linked_oxidoreductase-like"/>
</dbReference>
<accession>A0A5N1IJ39</accession>
<name>A0A5N1IJ39_9BACT</name>
<dbReference type="InterPro" id="IPR015659">
    <property type="entry name" value="Proline_oxidase"/>
</dbReference>
<dbReference type="EMBL" id="VTWT01000011">
    <property type="protein sequence ID" value="KAA9325685.1"/>
    <property type="molecule type" value="Genomic_DNA"/>
</dbReference>